<proteinExistence type="predicted"/>
<comment type="caution">
    <text evidence="4">The sequence shown here is derived from an EMBL/GenBank/DDBJ whole genome shotgun (WGS) entry which is preliminary data.</text>
</comment>
<dbReference type="Pfam" id="PF00483">
    <property type="entry name" value="NTP_transferase"/>
    <property type="match status" value="1"/>
</dbReference>
<dbReference type="AlphaFoldDB" id="A0A2M7BZ44"/>
<dbReference type="PANTHER" id="PTHR43584:SF8">
    <property type="entry name" value="N-ACETYLMURAMATE ALPHA-1-PHOSPHATE URIDYLYLTRANSFERASE"/>
    <property type="match status" value="1"/>
</dbReference>
<feature type="non-terminal residue" evidence="4">
    <location>
        <position position="1"/>
    </location>
</feature>
<gene>
    <name evidence="4" type="ORF">COS44_01290</name>
</gene>
<sequence>KKLLTWQGQRELRSSSRRRDKRRKTFLRTLFHLHPAEGGAWPMIKKVVIAAAGQGIRMLHLTRNKSKHLIKVQEKPFLAYLLDNLLKAGYSELILVVGYKAEMMREFLRKYDYRAKVINQFDILGGKEKEYGTLCPLKCVKDVVGKENFLMVYGDNLYSVKDLRALNIDDDYNYIAGFYHEHPEKYGVLISDNGFLKEIIEKPKKYVGNLINTGLYKFTPEVFDKIPQICRSSRGEYELTDAITLLAKEKKVKIKKIQDYWLDFGRPSDIIRVSKFLKNRISEN</sequence>
<name>A0A2M7BZ44_9BACT</name>
<dbReference type="GO" id="GO:0016779">
    <property type="term" value="F:nucleotidyltransferase activity"/>
    <property type="evidence" value="ECO:0007669"/>
    <property type="project" value="UniProtKB-KW"/>
</dbReference>
<dbReference type="SUPFAM" id="SSF53448">
    <property type="entry name" value="Nucleotide-diphospho-sugar transferases"/>
    <property type="match status" value="1"/>
</dbReference>
<organism evidence="4 5">
    <name type="scientific">bacterium (Candidatus Gribaldobacteria) CG03_land_8_20_14_0_80_36_40</name>
    <dbReference type="NCBI Taxonomy" id="2014271"/>
    <lineage>
        <taxon>Bacteria</taxon>
        <taxon>Candidatus Gribaldobacteria</taxon>
    </lineage>
</organism>
<dbReference type="EMBL" id="PEUS01000027">
    <property type="protein sequence ID" value="PIV14017.1"/>
    <property type="molecule type" value="Genomic_DNA"/>
</dbReference>
<evidence type="ECO:0000256" key="1">
    <source>
        <dbReference type="ARBA" id="ARBA00022679"/>
    </source>
</evidence>
<keyword evidence="2" id="KW-0548">Nucleotidyltransferase</keyword>
<evidence type="ECO:0000256" key="2">
    <source>
        <dbReference type="ARBA" id="ARBA00022695"/>
    </source>
</evidence>
<dbReference type="Gene3D" id="3.90.550.10">
    <property type="entry name" value="Spore Coat Polysaccharide Biosynthesis Protein SpsA, Chain A"/>
    <property type="match status" value="1"/>
</dbReference>
<dbReference type="Proteomes" id="UP000228816">
    <property type="component" value="Unassembled WGS sequence"/>
</dbReference>
<dbReference type="InterPro" id="IPR050065">
    <property type="entry name" value="GlmU-like"/>
</dbReference>
<keyword evidence="1" id="KW-0808">Transferase</keyword>
<feature type="domain" description="Nucleotidyl transferase" evidence="3">
    <location>
        <begin position="46"/>
        <end position="278"/>
    </location>
</feature>
<evidence type="ECO:0000313" key="4">
    <source>
        <dbReference type="EMBL" id="PIV14017.1"/>
    </source>
</evidence>
<dbReference type="InterPro" id="IPR029044">
    <property type="entry name" value="Nucleotide-diphossugar_trans"/>
</dbReference>
<evidence type="ECO:0000313" key="5">
    <source>
        <dbReference type="Proteomes" id="UP000228816"/>
    </source>
</evidence>
<evidence type="ECO:0000259" key="3">
    <source>
        <dbReference type="Pfam" id="PF00483"/>
    </source>
</evidence>
<reference evidence="5" key="1">
    <citation type="submission" date="2017-09" db="EMBL/GenBank/DDBJ databases">
        <title>Depth-based differentiation of microbial function through sediment-hosted aquifers and enrichment of novel symbionts in the deep terrestrial subsurface.</title>
        <authorList>
            <person name="Probst A.J."/>
            <person name="Ladd B."/>
            <person name="Jarett J.K."/>
            <person name="Geller-Mcgrath D.E."/>
            <person name="Sieber C.M.K."/>
            <person name="Emerson J.B."/>
            <person name="Anantharaman K."/>
            <person name="Thomas B.C."/>
            <person name="Malmstrom R."/>
            <person name="Stieglmeier M."/>
            <person name="Klingl A."/>
            <person name="Woyke T."/>
            <person name="Ryan C.M."/>
            <person name="Banfield J.F."/>
        </authorList>
    </citation>
    <scope>NUCLEOTIDE SEQUENCE [LARGE SCALE GENOMIC DNA]</scope>
</reference>
<dbReference type="PANTHER" id="PTHR43584">
    <property type="entry name" value="NUCLEOTIDYL TRANSFERASE"/>
    <property type="match status" value="1"/>
</dbReference>
<dbReference type="InterPro" id="IPR005835">
    <property type="entry name" value="NTP_transferase_dom"/>
</dbReference>
<dbReference type="CDD" id="cd04181">
    <property type="entry name" value="NTP_transferase"/>
    <property type="match status" value="1"/>
</dbReference>
<accession>A0A2M7BZ44</accession>
<protein>
    <recommendedName>
        <fullName evidence="3">Nucleotidyl transferase domain-containing protein</fullName>
    </recommendedName>
</protein>